<name>A0A106IXH6_9BURK</name>
<gene>
    <name evidence="2" type="ORF">WK57_17500</name>
    <name evidence="1" type="ORF">WL29_09305</name>
</gene>
<protein>
    <submittedName>
        <fullName evidence="1">Uncharacterized protein</fullName>
    </submittedName>
</protein>
<dbReference type="EMBL" id="LNJU01000003">
    <property type="protein sequence ID" value="KWZ58321.1"/>
    <property type="molecule type" value="Genomic_DNA"/>
</dbReference>
<evidence type="ECO:0000313" key="1">
    <source>
        <dbReference type="EMBL" id="KWA69448.1"/>
    </source>
</evidence>
<proteinExistence type="predicted"/>
<dbReference type="Proteomes" id="UP000070119">
    <property type="component" value="Unassembled WGS sequence"/>
</dbReference>
<reference evidence="2 4" key="2">
    <citation type="submission" date="2015-11" db="EMBL/GenBank/DDBJ databases">
        <authorList>
            <person name="Sahl J."/>
            <person name="Wagner D."/>
            <person name="Keim P."/>
        </authorList>
    </citation>
    <scope>NUCLEOTIDE SEQUENCE [LARGE SCALE GENOMIC DNA]</scope>
    <source>
        <strain evidence="2 4">MSMB1157</strain>
    </source>
</reference>
<dbReference type="RefSeq" id="WP_060183092.1">
    <property type="nucleotide sequence ID" value="NZ_LNJU01000003.1"/>
</dbReference>
<reference evidence="1 3" key="1">
    <citation type="submission" date="2015-11" db="EMBL/GenBank/DDBJ databases">
        <title>Expanding the genomic diversity of Burkholderia species for the development of highly accurate diagnostics.</title>
        <authorList>
            <person name="Sahl J."/>
            <person name="Keim P."/>
            <person name="Wagner D."/>
        </authorList>
    </citation>
    <scope>NUCLEOTIDE SEQUENCE [LARGE SCALE GENOMIC DNA]</scope>
    <source>
        <strain evidence="1 3">MSMB2087WGS</strain>
    </source>
</reference>
<dbReference type="AlphaFoldDB" id="A0A106IXH6"/>
<evidence type="ECO:0000313" key="2">
    <source>
        <dbReference type="EMBL" id="KWZ58321.1"/>
    </source>
</evidence>
<organism evidence="1 3">
    <name type="scientific">Burkholderia ubonensis</name>
    <dbReference type="NCBI Taxonomy" id="101571"/>
    <lineage>
        <taxon>Bacteria</taxon>
        <taxon>Pseudomonadati</taxon>
        <taxon>Pseudomonadota</taxon>
        <taxon>Betaproteobacteria</taxon>
        <taxon>Burkholderiales</taxon>
        <taxon>Burkholderiaceae</taxon>
        <taxon>Burkholderia</taxon>
        <taxon>Burkholderia cepacia complex</taxon>
    </lineage>
</organism>
<dbReference type="Proteomes" id="UP000060630">
    <property type="component" value="Unassembled WGS sequence"/>
</dbReference>
<dbReference type="EMBL" id="LPHD01000224">
    <property type="protein sequence ID" value="KWA69448.1"/>
    <property type="molecule type" value="Genomic_DNA"/>
</dbReference>
<evidence type="ECO:0000313" key="3">
    <source>
        <dbReference type="Proteomes" id="UP000060630"/>
    </source>
</evidence>
<evidence type="ECO:0000313" key="4">
    <source>
        <dbReference type="Proteomes" id="UP000070119"/>
    </source>
</evidence>
<sequence length="65" mass="7291">MNPPADLDALSPDELRTLAAQLMAQVGEKDRELRYRQTRIDQLTHVTDDVSVVLVAHRHAFPAVV</sequence>
<accession>A0A106IXH6</accession>
<comment type="caution">
    <text evidence="1">The sequence shown here is derived from an EMBL/GenBank/DDBJ whole genome shotgun (WGS) entry which is preliminary data.</text>
</comment>